<keyword evidence="1" id="KW-0472">Membrane</keyword>
<comment type="caution">
    <text evidence="2">The sequence shown here is derived from an EMBL/GenBank/DDBJ whole genome shotgun (WGS) entry which is preliminary data.</text>
</comment>
<proteinExistence type="predicted"/>
<evidence type="ECO:0000313" key="3">
    <source>
        <dbReference type="Proteomes" id="UP001143372"/>
    </source>
</evidence>
<keyword evidence="3" id="KW-1185">Reference proteome</keyword>
<feature type="transmembrane region" description="Helical" evidence="1">
    <location>
        <begin position="99"/>
        <end position="118"/>
    </location>
</feature>
<organism evidence="2 3">
    <name type="scientific">Hansschlegelia plantiphila</name>
    <dbReference type="NCBI Taxonomy" id="374655"/>
    <lineage>
        <taxon>Bacteria</taxon>
        <taxon>Pseudomonadati</taxon>
        <taxon>Pseudomonadota</taxon>
        <taxon>Alphaproteobacteria</taxon>
        <taxon>Hyphomicrobiales</taxon>
        <taxon>Methylopilaceae</taxon>
        <taxon>Hansschlegelia</taxon>
    </lineage>
</organism>
<accession>A0A9W6MVG7</accession>
<keyword evidence="1" id="KW-0812">Transmembrane</keyword>
<dbReference type="Proteomes" id="UP001143372">
    <property type="component" value="Unassembled WGS sequence"/>
</dbReference>
<reference evidence="2" key="2">
    <citation type="submission" date="2023-01" db="EMBL/GenBank/DDBJ databases">
        <authorList>
            <person name="Sun Q."/>
            <person name="Evtushenko L."/>
        </authorList>
    </citation>
    <scope>NUCLEOTIDE SEQUENCE</scope>
    <source>
        <strain evidence="2">VKM B-2347</strain>
    </source>
</reference>
<gene>
    <name evidence="2" type="ORF">GCM10008179_16010</name>
</gene>
<dbReference type="AlphaFoldDB" id="A0A9W6MVG7"/>
<evidence type="ECO:0000256" key="1">
    <source>
        <dbReference type="SAM" id="Phobius"/>
    </source>
</evidence>
<keyword evidence="1" id="KW-1133">Transmembrane helix</keyword>
<dbReference type="EMBL" id="BSFI01000007">
    <property type="protein sequence ID" value="GLK67963.1"/>
    <property type="molecule type" value="Genomic_DNA"/>
</dbReference>
<name>A0A9W6MVG7_9HYPH</name>
<evidence type="ECO:0000313" key="2">
    <source>
        <dbReference type="EMBL" id="GLK67963.1"/>
    </source>
</evidence>
<protein>
    <submittedName>
        <fullName evidence="2">Uncharacterized protein</fullName>
    </submittedName>
</protein>
<reference evidence="2" key="1">
    <citation type="journal article" date="2014" name="Int. J. Syst. Evol. Microbiol.">
        <title>Complete genome sequence of Corynebacterium casei LMG S-19264T (=DSM 44701T), isolated from a smear-ripened cheese.</title>
        <authorList>
            <consortium name="US DOE Joint Genome Institute (JGI-PGF)"/>
            <person name="Walter F."/>
            <person name="Albersmeier A."/>
            <person name="Kalinowski J."/>
            <person name="Ruckert C."/>
        </authorList>
    </citation>
    <scope>NUCLEOTIDE SEQUENCE</scope>
    <source>
        <strain evidence="2">VKM B-2347</strain>
    </source>
</reference>
<feature type="transmembrane region" description="Helical" evidence="1">
    <location>
        <begin position="68"/>
        <end position="87"/>
    </location>
</feature>
<sequence>MEADDGGLGQGGVPDAEEAGAINAVGEGRNRRAIFVGPRRKTVAGIRAMTTLDEDARAKLVENERIKLSAAFLNGAAVAIFAVGSFAPMVTAMAQQHSGLFPFVIGLVSLIFSIYTHFQARRTLRDLKP</sequence>